<organism evidence="2 3">
    <name type="scientific">Bacteroides nordii CL02T12C05</name>
    <dbReference type="NCBI Taxonomy" id="997884"/>
    <lineage>
        <taxon>Bacteria</taxon>
        <taxon>Pseudomonadati</taxon>
        <taxon>Bacteroidota</taxon>
        <taxon>Bacteroidia</taxon>
        <taxon>Bacteroidales</taxon>
        <taxon>Bacteroidaceae</taxon>
        <taxon>Bacteroides</taxon>
    </lineage>
</organism>
<evidence type="ECO:0000313" key="3">
    <source>
        <dbReference type="Proteomes" id="UP000003089"/>
    </source>
</evidence>
<sequence>MKRISIYFIMFVAVFSLSTGAQAKTIEVNPAGTLSQHLSSEETQTITELIISGSLNGTDIALIRTTAGNLERLDLTNATIVEGGTPYTSYKGQDYMTQNNIVGSYMFRGMVNLIDLKLPKNAVGLGSYTKEGSYSTWSGYSVSNCPSLETVTLPSTLLWIGEYSFDACSRLKEIIIPEGVKIMGQYTFQGCQSLKKASLPSTLTDSFTYDGCTFPSSYYNGNNFAGCTNLEEVILQEGLTLLYSYMFYGATSIKHITLPSTLKSINSAFNGCSGLLELELPDGLIQLGNMDNCSSLKSLVIPEGVTEVGSFYDCTQLESVTLPSELAGWLPNFKGCSNLKSITIPDNITGINRQNFSGCNSLKTVNISASSKLEEIKEEAFQRTPVTEIHLPESVKKLGRYAFAYCTQLTHVTLPKNNTAFQIDLFAFMNCPALESINLPTSLTSIPQDAFSGCTSLKEVTLPGALTELGHQAFKGCTQLSKITIPGTITYFGSSAFAESGLTEITINNGIREIGEYAFANTPLTSITFPKTITRISGLGNSNITNIHFTEGAEPTEIAENAFYGCKIATFNIPASVTTIKEGAFAGSNIQEIVIPETVTTIEGRCFNNCNELTKVTLPTNMTELPNSMFWSCSKLKTIQLPSKLEKIGSHAFRESGINEIQLPQNLKVIELWAFNGSTQLKSITLPPHLEKIGEQAFEGTSISNIEIPATVTEIGERAFRCYNNSGGGSYKSYLNTVVWNPSWEVPYNVFSAATYLYIPENGSVASNAEYNFTYIFRGGVTDQMEIKTDGNQFSIAKELKAKKVYYYKNFNTESGYNSPAGWKTIVLPFDVDQFTYTRYSTEPDATGTPLAPFGNPLLETDNMALPFWLYELTPTGYVSATSIQANKPYLICMPNNRAYPEANNITGNVRFSAENSAGVLLVPTEGVLQSSEGANYSLVPTYATVEKSEHVYSLNESSSYFDGNKDYPAGSVFIRNYADVAPFQAYVQTKAAPASAPRLYSIGGDGGSITGIGSMLLPPDRATRAYSENGILYIESNAVRTIPIYDASGRTIRVIEAREGHNEVNGLAEGIYFLEGQKVMVKK</sequence>
<dbReference type="STRING" id="997884.HMPREF1068_00207"/>
<dbReference type="RefSeq" id="WP_007482987.1">
    <property type="nucleotide sequence ID" value="NZ_JH724314.1"/>
</dbReference>
<dbReference type="eggNOG" id="COG5492">
    <property type="taxonomic scope" value="Bacteria"/>
</dbReference>
<dbReference type="HOGENOM" id="CLU_285561_0_0_10"/>
<keyword evidence="3" id="KW-1185">Reference proteome</keyword>
<dbReference type="InterPro" id="IPR026906">
    <property type="entry name" value="LRR_5"/>
</dbReference>
<keyword evidence="1" id="KW-0732">Signal</keyword>
<accession>I9SGC4</accession>
<dbReference type="InterPro" id="IPR053139">
    <property type="entry name" value="Surface_bspA-like"/>
</dbReference>
<reference evidence="2 3" key="1">
    <citation type="submission" date="2012-02" db="EMBL/GenBank/DDBJ databases">
        <title>The Genome Sequence of Bacteroides nordii CL02T12C05.</title>
        <authorList>
            <consortium name="The Broad Institute Genome Sequencing Platform"/>
            <person name="Earl A."/>
            <person name="Ward D."/>
            <person name="Feldgarden M."/>
            <person name="Gevers D."/>
            <person name="Zitomersky N.L."/>
            <person name="Coyne M.J."/>
            <person name="Comstock L.E."/>
            <person name="Young S.K."/>
            <person name="Zeng Q."/>
            <person name="Gargeya S."/>
            <person name="Fitzgerald M."/>
            <person name="Haas B."/>
            <person name="Abouelleil A."/>
            <person name="Alvarado L."/>
            <person name="Arachchi H.M."/>
            <person name="Berlin A."/>
            <person name="Chapman S.B."/>
            <person name="Gearin G."/>
            <person name="Goldberg J."/>
            <person name="Griggs A."/>
            <person name="Gujja S."/>
            <person name="Hansen M."/>
            <person name="Heiman D."/>
            <person name="Howarth C."/>
            <person name="Larimer J."/>
            <person name="Lui A."/>
            <person name="MacDonald P.J.P."/>
            <person name="McCowen C."/>
            <person name="Montmayeur A."/>
            <person name="Murphy C."/>
            <person name="Neiman D."/>
            <person name="Pearson M."/>
            <person name="Priest M."/>
            <person name="Roberts A."/>
            <person name="Saif S."/>
            <person name="Shea T."/>
            <person name="Sisk P."/>
            <person name="Stolte C."/>
            <person name="Sykes S."/>
            <person name="Wortman J."/>
            <person name="Nusbaum C."/>
            <person name="Birren B."/>
        </authorList>
    </citation>
    <scope>NUCLEOTIDE SEQUENCE [LARGE SCALE GENOMIC DNA]</scope>
    <source>
        <strain evidence="2 3">CL02T12C05</strain>
    </source>
</reference>
<evidence type="ECO:0008006" key="4">
    <source>
        <dbReference type="Google" id="ProtNLM"/>
    </source>
</evidence>
<dbReference type="InterPro" id="IPR032675">
    <property type="entry name" value="LRR_dom_sf"/>
</dbReference>
<feature type="signal peptide" evidence="1">
    <location>
        <begin position="1"/>
        <end position="23"/>
    </location>
</feature>
<proteinExistence type="predicted"/>
<evidence type="ECO:0000313" key="2">
    <source>
        <dbReference type="EMBL" id="EIY54986.1"/>
    </source>
</evidence>
<gene>
    <name evidence="2" type="ORF">HMPREF1068_00207</name>
</gene>
<dbReference type="Proteomes" id="UP000003089">
    <property type="component" value="Unassembled WGS sequence"/>
</dbReference>
<dbReference type="SUPFAM" id="SSF52058">
    <property type="entry name" value="L domain-like"/>
    <property type="match status" value="2"/>
</dbReference>
<dbReference type="PATRIC" id="fig|997884.3.peg.224"/>
<name>I9SGC4_9BACE</name>
<dbReference type="EMBL" id="AGXS01000001">
    <property type="protein sequence ID" value="EIY54986.1"/>
    <property type="molecule type" value="Genomic_DNA"/>
</dbReference>
<evidence type="ECO:0000256" key="1">
    <source>
        <dbReference type="SAM" id="SignalP"/>
    </source>
</evidence>
<protein>
    <recommendedName>
        <fullName evidence="4">Leucine-rich repeat domain-containing protein</fullName>
    </recommendedName>
</protein>
<dbReference type="Pfam" id="PF13306">
    <property type="entry name" value="LRR_5"/>
    <property type="match status" value="4"/>
</dbReference>
<dbReference type="PANTHER" id="PTHR45661:SF3">
    <property type="entry name" value="IG-LIKE DOMAIN-CONTAINING PROTEIN"/>
    <property type="match status" value="1"/>
</dbReference>
<dbReference type="PANTHER" id="PTHR45661">
    <property type="entry name" value="SURFACE ANTIGEN"/>
    <property type="match status" value="1"/>
</dbReference>
<dbReference type="AlphaFoldDB" id="I9SGC4"/>
<dbReference type="Gene3D" id="3.80.10.10">
    <property type="entry name" value="Ribonuclease Inhibitor"/>
    <property type="match status" value="6"/>
</dbReference>
<comment type="caution">
    <text evidence="2">The sequence shown here is derived from an EMBL/GenBank/DDBJ whole genome shotgun (WGS) entry which is preliminary data.</text>
</comment>
<feature type="chain" id="PRO_5003725266" description="Leucine-rich repeat domain-containing protein" evidence="1">
    <location>
        <begin position="24"/>
        <end position="1084"/>
    </location>
</feature>